<keyword evidence="1" id="KW-0472">Membrane</keyword>
<dbReference type="Proteomes" id="UP000507954">
    <property type="component" value="Unassembled WGS sequence"/>
</dbReference>
<feature type="transmembrane region" description="Helical" evidence="1">
    <location>
        <begin position="139"/>
        <end position="159"/>
    </location>
</feature>
<keyword evidence="1" id="KW-0812">Transmembrane</keyword>
<dbReference type="AlphaFoldDB" id="A0A508WXT2"/>
<keyword evidence="1" id="KW-1133">Transmembrane helix</keyword>
<proteinExistence type="predicted"/>
<reference evidence="3" key="1">
    <citation type="submission" date="2019-06" db="EMBL/GenBank/DDBJ databases">
        <authorList>
            <person name="Le Quere A."/>
            <person name="Colella S."/>
        </authorList>
    </citation>
    <scope>NUCLEOTIDE SEQUENCE</scope>
    <source>
        <strain evidence="3">EmedicaeMD41</strain>
    </source>
</reference>
<feature type="domain" description="DUF4328" evidence="2">
    <location>
        <begin position="48"/>
        <end position="199"/>
    </location>
</feature>
<evidence type="ECO:0000256" key="1">
    <source>
        <dbReference type="SAM" id="Phobius"/>
    </source>
</evidence>
<feature type="transmembrane region" description="Helical" evidence="1">
    <location>
        <begin position="171"/>
        <end position="192"/>
    </location>
</feature>
<gene>
    <name evidence="3" type="ORF">EMEDMD4_320002</name>
</gene>
<dbReference type="EMBL" id="CABFNB010000098">
    <property type="protein sequence ID" value="VTZ61976.1"/>
    <property type="molecule type" value="Genomic_DNA"/>
</dbReference>
<evidence type="ECO:0000313" key="3">
    <source>
        <dbReference type="EMBL" id="VTZ61976.1"/>
    </source>
</evidence>
<dbReference type="RefSeq" id="WP_018209383.1">
    <property type="nucleotide sequence ID" value="NZ_CABFNB010000098.1"/>
</dbReference>
<accession>A0A508WXT2</accession>
<dbReference type="Pfam" id="PF14219">
    <property type="entry name" value="DUF4328"/>
    <property type="match status" value="1"/>
</dbReference>
<feature type="transmembrane region" description="Helical" evidence="1">
    <location>
        <begin position="7"/>
        <end position="27"/>
    </location>
</feature>
<feature type="transmembrane region" description="Helical" evidence="1">
    <location>
        <begin position="59"/>
        <end position="79"/>
    </location>
</feature>
<evidence type="ECO:0000259" key="2">
    <source>
        <dbReference type="Pfam" id="PF14219"/>
    </source>
</evidence>
<sequence>MKAWNKWLTRLFCLIILVDVVGIASSYGQHRLLDQFETALAVNDTMLAAAESNDLRQQVVAGLQVFLWICAMIASLTWIRSANQSARARGAVGMRFTPNWSIGWYFIPIASLWMPYQAMKEIWQAGRGGDAWKEDQVPDFFPIWWFVWLFNIFVSKAVLRNTLNTETIAELKHATVIAIASDAASIVLYLMFLSVVREVCRRHTSDPSKESDYNRPMQESLPG</sequence>
<organism evidence="3">
    <name type="scientific">Sinorhizobium medicae</name>
    <dbReference type="NCBI Taxonomy" id="110321"/>
    <lineage>
        <taxon>Bacteria</taxon>
        <taxon>Pseudomonadati</taxon>
        <taxon>Pseudomonadota</taxon>
        <taxon>Alphaproteobacteria</taxon>
        <taxon>Hyphomicrobiales</taxon>
        <taxon>Rhizobiaceae</taxon>
        <taxon>Sinorhizobium/Ensifer group</taxon>
        <taxon>Sinorhizobium</taxon>
    </lineage>
</organism>
<name>A0A508WXT2_9HYPH</name>
<dbReference type="InterPro" id="IPR025565">
    <property type="entry name" value="DUF4328"/>
</dbReference>
<protein>
    <recommendedName>
        <fullName evidence="2">DUF4328 domain-containing protein</fullName>
    </recommendedName>
</protein>